<feature type="region of interest" description="Disordered" evidence="2">
    <location>
        <begin position="770"/>
        <end position="791"/>
    </location>
</feature>
<dbReference type="Gene3D" id="3.20.20.190">
    <property type="entry name" value="Phosphatidylinositol (PI) phosphodiesterase"/>
    <property type="match status" value="1"/>
</dbReference>
<dbReference type="SMART" id="SM00239">
    <property type="entry name" value="C2"/>
    <property type="match status" value="1"/>
</dbReference>
<dbReference type="InterPro" id="IPR035892">
    <property type="entry name" value="C2_domain_sf"/>
</dbReference>
<feature type="non-terminal residue" evidence="5">
    <location>
        <position position="1102"/>
    </location>
</feature>
<dbReference type="CDD" id="cd00275">
    <property type="entry name" value="C2_PLC_like"/>
    <property type="match status" value="1"/>
</dbReference>
<evidence type="ECO:0000259" key="4">
    <source>
        <dbReference type="PROSITE" id="PS50008"/>
    </source>
</evidence>
<keyword evidence="6" id="KW-1185">Reference proteome</keyword>
<dbReference type="PROSITE" id="PS50004">
    <property type="entry name" value="C2"/>
    <property type="match status" value="1"/>
</dbReference>
<dbReference type="PANTHER" id="PTHR10336">
    <property type="entry name" value="PHOSPHOINOSITIDE-SPECIFIC PHOSPHOLIPASE C FAMILY PROTEIN"/>
    <property type="match status" value="1"/>
</dbReference>
<dbReference type="GO" id="GO:0007214">
    <property type="term" value="P:gamma-aminobutyric acid signaling pathway"/>
    <property type="evidence" value="ECO:0007669"/>
    <property type="project" value="TreeGrafter"/>
</dbReference>
<sequence>MILILHEHRDALRFFWPKDPKNPFILDKIIAEDIADKEVRKILQQNIYVDNLNCATYDEGMLPIIYDSRKIFLSRGFNLRKWCSNSTVSDNKLLPIGIQCRLFIRDLWSKEFKWDDDFSTIPELEQSYSVLRAQVYKGLEHKFHGQEECDLWSLKLSSLAGLRKVVTEVVNKCRNCMRMWAAKMLQSMAKEAKEECMRDVKCIISVSKWSNVACFERVCSGRHQWQAYDVARAEPYPGFLVCECFSCLCEKLVYKTEMILIFIIHARLSVYYHNNMHMYFDGQKGRSEIMTNQVRSNPTRYDPPHRTGLTRNRRTLVTPVKRFLMRPDLRAKTQLRATSKILGFLNVPHKSCLMQEKWDTITNMLTLVNVPHCSCLFAGNYIFSKYSNSPCPAKGPYLHKFSVNVYPVFVHLENHCKISQQKLVAEILKKYLGTHLYIHPPDAKKAITELSPEELKYKILLMGKKLPKVDMDEGEVSDEDEGGETKKNNNRKKVQLCRELSSLISLKRYRFTDIQTARDELNRSEMCSLSEATSSKLTHTCPEDLVNHNKRFYTKNFPGSVRTVSQSHIQDAYGTLGAYMAQKLGHLSLGARPPLHKPQFTAGCRPRNMCVTPARDAPLGPGTAHPSNAMKLLPGLSRQLGLDRPEVISGQCLPKPRGSTAIKANTIDPYVVIQIFGIPADCTEAKTRTVSNDSSYPIYDESFEFQILLPELALVRFVVLDDEFIGDDFVGQCTIPFDCIQTGYRHIRLLSSMGEPLDNASLFVHVSISNKNGGGKPQKTKGKKSQPIQPDFKPVGLRSADDIFKEATSTVLESEYIQEKVESAWRDLQDECGLQHTANMKQCLKVTVHRFLAHPDTSKLTIKEENGIPFLKSSNPGPLPSHLHKLEAALVKVILEIHNFLTTVESLKQLLEKHVKPALDMHENLDNLLHSNGLKGRKANKAMENYAYNVRIIRGQFDRLVALNKKCKIAMEQLESTKITLGNQKPRERSPSVRERPCLALINSNRNTGLENNPGYNSLPRSPTSPNNSSECKPKSILKKSNSNLESSSSLGYVNEDYNMLSCGRISPGIFENQDTIEFLKPPLQHSLSYTPGFSYEANTSL</sequence>
<evidence type="ECO:0000256" key="2">
    <source>
        <dbReference type="SAM" id="MobiDB-lite"/>
    </source>
</evidence>
<dbReference type="GO" id="GO:0032228">
    <property type="term" value="P:regulation of synaptic transmission, GABAergic"/>
    <property type="evidence" value="ECO:0007669"/>
    <property type="project" value="TreeGrafter"/>
</dbReference>
<gene>
    <name evidence="5" type="ORF">MNOR_LOCUS2626</name>
</gene>
<keyword evidence="1" id="KW-0807">Transducer</keyword>
<feature type="domain" description="C2" evidence="3">
    <location>
        <begin position="620"/>
        <end position="751"/>
    </location>
</feature>
<accession>A0AAV2PQ84</accession>
<dbReference type="InterPro" id="IPR017946">
    <property type="entry name" value="PLC-like_Pdiesterase_TIM-brl"/>
</dbReference>
<dbReference type="Pfam" id="PF00388">
    <property type="entry name" value="PI-PLC-X"/>
    <property type="match status" value="1"/>
</dbReference>
<dbReference type="SUPFAM" id="SSF51695">
    <property type="entry name" value="PLC-like phosphodiesterases"/>
    <property type="match status" value="1"/>
</dbReference>
<dbReference type="Gene3D" id="2.60.40.150">
    <property type="entry name" value="C2 domain"/>
    <property type="match status" value="1"/>
</dbReference>
<evidence type="ECO:0000256" key="1">
    <source>
        <dbReference type="ARBA" id="ARBA00023224"/>
    </source>
</evidence>
<proteinExistence type="predicted"/>
<dbReference type="PROSITE" id="PS50007">
    <property type="entry name" value="PIPLC_X_DOMAIN"/>
    <property type="match status" value="1"/>
</dbReference>
<dbReference type="InterPro" id="IPR000909">
    <property type="entry name" value="PLipase_C_PInositol-sp_X_dom"/>
</dbReference>
<dbReference type="InterPro" id="IPR001711">
    <property type="entry name" value="PLipase_C_Pinositol-sp_Y"/>
</dbReference>
<dbReference type="GO" id="GO:0048015">
    <property type="term" value="P:phosphatidylinositol-mediated signaling"/>
    <property type="evidence" value="ECO:0007669"/>
    <property type="project" value="TreeGrafter"/>
</dbReference>
<evidence type="ECO:0000313" key="6">
    <source>
        <dbReference type="Proteomes" id="UP001497623"/>
    </source>
</evidence>
<dbReference type="GO" id="GO:0046488">
    <property type="term" value="P:phosphatidylinositol metabolic process"/>
    <property type="evidence" value="ECO:0007669"/>
    <property type="project" value="TreeGrafter"/>
</dbReference>
<dbReference type="PANTHER" id="PTHR10336:SF196">
    <property type="entry name" value="PHOSPHOINOSITIDE PHOSPHOLIPASE C"/>
    <property type="match status" value="1"/>
</dbReference>
<feature type="region of interest" description="Disordered" evidence="2">
    <location>
        <begin position="1003"/>
        <end position="1046"/>
    </location>
</feature>
<dbReference type="GO" id="GO:0004435">
    <property type="term" value="F:phosphatidylinositol-4,5-bisphosphate phospholipase C activity"/>
    <property type="evidence" value="ECO:0007669"/>
    <property type="project" value="InterPro"/>
</dbReference>
<dbReference type="Proteomes" id="UP001497623">
    <property type="component" value="Unassembled WGS sequence"/>
</dbReference>
<reference evidence="5 6" key="1">
    <citation type="submission" date="2024-05" db="EMBL/GenBank/DDBJ databases">
        <authorList>
            <person name="Wallberg A."/>
        </authorList>
    </citation>
    <scope>NUCLEOTIDE SEQUENCE [LARGE SCALE GENOMIC DNA]</scope>
</reference>
<name>A0AAV2PQ84_MEGNR</name>
<dbReference type="AlphaFoldDB" id="A0AAV2PQ84"/>
<dbReference type="Pfam" id="PF00168">
    <property type="entry name" value="C2"/>
    <property type="match status" value="1"/>
</dbReference>
<evidence type="ECO:0000259" key="3">
    <source>
        <dbReference type="PROSITE" id="PS50004"/>
    </source>
</evidence>
<evidence type="ECO:0008006" key="7">
    <source>
        <dbReference type="Google" id="ProtNLM"/>
    </source>
</evidence>
<dbReference type="InterPro" id="IPR000008">
    <property type="entry name" value="C2_dom"/>
</dbReference>
<comment type="caution">
    <text evidence="5">The sequence shown here is derived from an EMBL/GenBank/DDBJ whole genome shotgun (WGS) entry which is preliminary data.</text>
</comment>
<dbReference type="InterPro" id="IPR001192">
    <property type="entry name" value="PI-PLC_fam"/>
</dbReference>
<feature type="compositionally biased region" description="Polar residues" evidence="2">
    <location>
        <begin position="1003"/>
        <end position="1031"/>
    </location>
</feature>
<dbReference type="GO" id="GO:0051209">
    <property type="term" value="P:release of sequestered calcium ion into cytosol"/>
    <property type="evidence" value="ECO:0007669"/>
    <property type="project" value="TreeGrafter"/>
</dbReference>
<protein>
    <recommendedName>
        <fullName evidence="7">Phosphoinositide phospholipase C</fullName>
    </recommendedName>
</protein>
<dbReference type="SUPFAM" id="SSF49562">
    <property type="entry name" value="C2 domain (Calcium/lipid-binding domain, CaLB)"/>
    <property type="match status" value="1"/>
</dbReference>
<feature type="domain" description="PI-PLC Y-box" evidence="4">
    <location>
        <begin position="510"/>
        <end position="581"/>
    </location>
</feature>
<dbReference type="PROSITE" id="PS50008">
    <property type="entry name" value="PIPLC_Y_DOMAIN"/>
    <property type="match status" value="1"/>
</dbReference>
<evidence type="ECO:0000313" key="5">
    <source>
        <dbReference type="EMBL" id="CAL4062327.1"/>
    </source>
</evidence>
<dbReference type="EMBL" id="CAXKWB010000820">
    <property type="protein sequence ID" value="CAL4062327.1"/>
    <property type="molecule type" value="Genomic_DNA"/>
</dbReference>
<organism evidence="5 6">
    <name type="scientific">Meganyctiphanes norvegica</name>
    <name type="common">Northern krill</name>
    <name type="synonym">Thysanopoda norvegica</name>
    <dbReference type="NCBI Taxonomy" id="48144"/>
    <lineage>
        <taxon>Eukaryota</taxon>
        <taxon>Metazoa</taxon>
        <taxon>Ecdysozoa</taxon>
        <taxon>Arthropoda</taxon>
        <taxon>Crustacea</taxon>
        <taxon>Multicrustacea</taxon>
        <taxon>Malacostraca</taxon>
        <taxon>Eumalacostraca</taxon>
        <taxon>Eucarida</taxon>
        <taxon>Euphausiacea</taxon>
        <taxon>Euphausiidae</taxon>
        <taxon>Meganyctiphanes</taxon>
    </lineage>
</organism>